<dbReference type="Proteomes" id="UP000790377">
    <property type="component" value="Unassembled WGS sequence"/>
</dbReference>
<name>A0ACB7ZPX7_9AGAM</name>
<feature type="non-terminal residue" evidence="1">
    <location>
        <position position="1"/>
    </location>
</feature>
<organism evidence="1 2">
    <name type="scientific">Hygrophoropsis aurantiaca</name>
    <dbReference type="NCBI Taxonomy" id="72124"/>
    <lineage>
        <taxon>Eukaryota</taxon>
        <taxon>Fungi</taxon>
        <taxon>Dikarya</taxon>
        <taxon>Basidiomycota</taxon>
        <taxon>Agaricomycotina</taxon>
        <taxon>Agaricomycetes</taxon>
        <taxon>Agaricomycetidae</taxon>
        <taxon>Boletales</taxon>
        <taxon>Coniophorineae</taxon>
        <taxon>Hygrophoropsidaceae</taxon>
        <taxon>Hygrophoropsis</taxon>
    </lineage>
</organism>
<gene>
    <name evidence="1" type="ORF">BJ138DRAFT_1021107</name>
</gene>
<dbReference type="EMBL" id="MU269188">
    <property type="protein sequence ID" value="KAH7903135.1"/>
    <property type="molecule type" value="Genomic_DNA"/>
</dbReference>
<keyword evidence="2" id="KW-1185">Reference proteome</keyword>
<evidence type="ECO:0000313" key="1">
    <source>
        <dbReference type="EMBL" id="KAH7903135.1"/>
    </source>
</evidence>
<protein>
    <submittedName>
        <fullName evidence="1">Uncharacterized protein</fullName>
    </submittedName>
</protein>
<evidence type="ECO:0000313" key="2">
    <source>
        <dbReference type="Proteomes" id="UP000790377"/>
    </source>
</evidence>
<accession>A0ACB7ZPX7</accession>
<comment type="caution">
    <text evidence="1">The sequence shown here is derived from an EMBL/GenBank/DDBJ whole genome shotgun (WGS) entry which is preliminary data.</text>
</comment>
<reference evidence="1" key="1">
    <citation type="journal article" date="2021" name="New Phytol.">
        <title>Evolutionary innovations through gain and loss of genes in the ectomycorrhizal Boletales.</title>
        <authorList>
            <person name="Wu G."/>
            <person name="Miyauchi S."/>
            <person name="Morin E."/>
            <person name="Kuo A."/>
            <person name="Drula E."/>
            <person name="Varga T."/>
            <person name="Kohler A."/>
            <person name="Feng B."/>
            <person name="Cao Y."/>
            <person name="Lipzen A."/>
            <person name="Daum C."/>
            <person name="Hundley H."/>
            <person name="Pangilinan J."/>
            <person name="Johnson J."/>
            <person name="Barry K."/>
            <person name="LaButti K."/>
            <person name="Ng V."/>
            <person name="Ahrendt S."/>
            <person name="Min B."/>
            <person name="Choi I.G."/>
            <person name="Park H."/>
            <person name="Plett J.M."/>
            <person name="Magnuson J."/>
            <person name="Spatafora J.W."/>
            <person name="Nagy L.G."/>
            <person name="Henrissat B."/>
            <person name="Grigoriev I.V."/>
            <person name="Yang Z.L."/>
            <person name="Xu J."/>
            <person name="Martin F.M."/>
        </authorList>
    </citation>
    <scope>NUCLEOTIDE SEQUENCE</scope>
    <source>
        <strain evidence="1">ATCC 28755</strain>
    </source>
</reference>
<proteinExistence type="predicted"/>
<sequence>GCNGMDVARVLCFFSFAFEGNTYPCAVVHWFKVIGNHVDYYDTGMWMVRPSFNNDGDRDISIIHIDSIFRAVHLLPIFGNRRVPRAVQFHNSLDVYRSFYVNKFADHHAFEIAS</sequence>